<organism evidence="1">
    <name type="scientific">viral metagenome</name>
    <dbReference type="NCBI Taxonomy" id="1070528"/>
    <lineage>
        <taxon>unclassified sequences</taxon>
        <taxon>metagenomes</taxon>
        <taxon>organismal metagenomes</taxon>
    </lineage>
</organism>
<protein>
    <submittedName>
        <fullName evidence="1">Uncharacterized protein</fullName>
    </submittedName>
</protein>
<proteinExistence type="predicted"/>
<name>A0A6C0CD09_9ZZZZ</name>
<reference evidence="1" key="1">
    <citation type="journal article" date="2020" name="Nature">
        <title>Giant virus diversity and host interactions through global metagenomics.</title>
        <authorList>
            <person name="Schulz F."/>
            <person name="Roux S."/>
            <person name="Paez-Espino D."/>
            <person name="Jungbluth S."/>
            <person name="Walsh D.A."/>
            <person name="Denef V.J."/>
            <person name="McMahon K.D."/>
            <person name="Konstantinidis K.T."/>
            <person name="Eloe-Fadrosh E.A."/>
            <person name="Kyrpides N.C."/>
            <person name="Woyke T."/>
        </authorList>
    </citation>
    <scope>NUCLEOTIDE SEQUENCE</scope>
    <source>
        <strain evidence="1">GVMAG-M-3300020565-3</strain>
    </source>
</reference>
<accession>A0A6C0CD09</accession>
<dbReference type="EMBL" id="MN739390">
    <property type="protein sequence ID" value="QHT02163.1"/>
    <property type="molecule type" value="Genomic_DNA"/>
</dbReference>
<evidence type="ECO:0000313" key="1">
    <source>
        <dbReference type="EMBL" id="QHT02163.1"/>
    </source>
</evidence>
<dbReference type="AlphaFoldDB" id="A0A6C0CD09"/>
<sequence length="238" mass="28366">MPSYLDVLPEDVLAHIYKMLYKSVVNDMKNGNKFKNIECFNKLLEISMNPYVDNLNYYSYVVNSRIDNIVRKYRIGYQEDQYYNSLLYSSSLYYKSYYIKSLDIVINKIEIFNFFIYNLYKDDDKGLELFNDTYFTTSYYSGTMKGINKNGFVLEKDSSFRCLAEVIFYIINFYDYVKQILYMNIDMLDQLGDVPDLSSTKIKERNNLIDIHNYHLNHRLLDGILYDIINNCSKPLLK</sequence>